<comment type="subcellular location">
    <subcellularLocation>
        <location evidence="1">Membrane</location>
        <topology evidence="1">Multi-pass membrane protein</topology>
    </subcellularLocation>
</comment>
<dbReference type="AlphaFoldDB" id="A0A4Y7LAY1"/>
<evidence type="ECO:0000256" key="4">
    <source>
        <dbReference type="ARBA" id="ARBA00022989"/>
    </source>
</evidence>
<keyword evidence="3 6" id="KW-0812">Transmembrane</keyword>
<comment type="similarity">
    <text evidence="2">Belongs to the major facilitator superfamily. Proton-dependent oligopeptide transporter (POT/PTR) (TC 2.A.17) family.</text>
</comment>
<feature type="transmembrane region" description="Helical" evidence="6">
    <location>
        <begin position="259"/>
        <end position="277"/>
    </location>
</feature>
<keyword evidence="4 6" id="KW-1133">Transmembrane helix</keyword>
<gene>
    <name evidence="7" type="ORF">C5167_044402</name>
</gene>
<feature type="transmembrane region" description="Helical" evidence="6">
    <location>
        <begin position="340"/>
        <end position="361"/>
    </location>
</feature>
<proteinExistence type="inferred from homology"/>
<dbReference type="GO" id="GO:0016020">
    <property type="term" value="C:membrane"/>
    <property type="evidence" value="ECO:0007669"/>
    <property type="project" value="UniProtKB-SubCell"/>
</dbReference>
<evidence type="ECO:0000256" key="3">
    <source>
        <dbReference type="ARBA" id="ARBA00022692"/>
    </source>
</evidence>
<dbReference type="InterPro" id="IPR036259">
    <property type="entry name" value="MFS_trans_sf"/>
</dbReference>
<keyword evidence="5 6" id="KW-0472">Membrane</keyword>
<dbReference type="GO" id="GO:0022857">
    <property type="term" value="F:transmembrane transporter activity"/>
    <property type="evidence" value="ECO:0007669"/>
    <property type="project" value="InterPro"/>
</dbReference>
<accession>A0A4Y7LAY1</accession>
<keyword evidence="8" id="KW-1185">Reference proteome</keyword>
<evidence type="ECO:0000313" key="7">
    <source>
        <dbReference type="EMBL" id="RZC81832.1"/>
    </source>
</evidence>
<dbReference type="OMA" id="NFNFACL"/>
<organism evidence="7 8">
    <name type="scientific">Papaver somniferum</name>
    <name type="common">Opium poppy</name>
    <dbReference type="NCBI Taxonomy" id="3469"/>
    <lineage>
        <taxon>Eukaryota</taxon>
        <taxon>Viridiplantae</taxon>
        <taxon>Streptophyta</taxon>
        <taxon>Embryophyta</taxon>
        <taxon>Tracheophyta</taxon>
        <taxon>Spermatophyta</taxon>
        <taxon>Magnoliopsida</taxon>
        <taxon>Ranunculales</taxon>
        <taxon>Papaveraceae</taxon>
        <taxon>Papaveroideae</taxon>
        <taxon>Papaver</taxon>
    </lineage>
</organism>
<dbReference type="EMBL" id="CM010724">
    <property type="protein sequence ID" value="RZC81832.1"/>
    <property type="molecule type" value="Genomic_DNA"/>
</dbReference>
<sequence length="411" mass="45695">MSYSEAMEEKMKLVEKTQNQKSPIEENTSKKGGLKTLPFIIANEAFEKVASDGIQPNLILYLMNEYHYSSATGGIVQLWLTAMFPEMKPKPCDLCLYVCDSATPAQFIFLLSSLGLMSTGAGCIRPCSIAFAADQMAKRDDPAKKRRDFTDLLQLLLCYNWNFNFACLDSTGLFTGFAKVFVSAWTNRRLDLGLATQPINSDGVYYYSKDLKLVAPSNNLRFLNKACIARDPDEDLKPGGSPTKPWELCTVSQVETLKSLIRVIPIWSTGFMTYMALSQNSIPVLQAKTMDRHITTSFDIPAGSFALFTITTLTIWVAFYDRITALVLARYTGKPNGISATIRMGIGLLLSCISMAVARIVERIRRRNISTVTAAKEHVQHCSGIFHLSSQIRPEVAKLNSGILAFDEKKP</sequence>
<evidence type="ECO:0000256" key="1">
    <source>
        <dbReference type="ARBA" id="ARBA00004141"/>
    </source>
</evidence>
<dbReference type="Pfam" id="PF00854">
    <property type="entry name" value="PTR2"/>
    <property type="match status" value="1"/>
</dbReference>
<name>A0A4Y7LAY1_PAPSO</name>
<evidence type="ECO:0000313" key="8">
    <source>
        <dbReference type="Proteomes" id="UP000316621"/>
    </source>
</evidence>
<evidence type="ECO:0000256" key="5">
    <source>
        <dbReference type="ARBA" id="ARBA00023136"/>
    </source>
</evidence>
<dbReference type="Gene3D" id="1.20.1250.20">
    <property type="entry name" value="MFS general substrate transporter like domains"/>
    <property type="match status" value="2"/>
</dbReference>
<dbReference type="Gramene" id="RZC81832">
    <property type="protein sequence ID" value="RZC81832"/>
    <property type="gene ID" value="C5167_044402"/>
</dbReference>
<protein>
    <submittedName>
        <fullName evidence="7">Uncharacterized protein</fullName>
    </submittedName>
</protein>
<evidence type="ECO:0000256" key="6">
    <source>
        <dbReference type="SAM" id="Phobius"/>
    </source>
</evidence>
<dbReference type="Proteomes" id="UP000316621">
    <property type="component" value="Chromosome 10"/>
</dbReference>
<reference evidence="7 8" key="1">
    <citation type="journal article" date="2018" name="Science">
        <title>The opium poppy genome and morphinan production.</title>
        <authorList>
            <person name="Guo L."/>
            <person name="Winzer T."/>
            <person name="Yang X."/>
            <person name="Li Y."/>
            <person name="Ning Z."/>
            <person name="He Z."/>
            <person name="Teodor R."/>
            <person name="Lu Y."/>
            <person name="Bowser T.A."/>
            <person name="Graham I.A."/>
            <person name="Ye K."/>
        </authorList>
    </citation>
    <scope>NUCLEOTIDE SEQUENCE [LARGE SCALE GENOMIC DNA]</scope>
    <source>
        <strain evidence="8">cv. HN1</strain>
        <tissue evidence="7">Leaves</tissue>
    </source>
</reference>
<evidence type="ECO:0000256" key="2">
    <source>
        <dbReference type="ARBA" id="ARBA00005982"/>
    </source>
</evidence>
<feature type="transmembrane region" description="Helical" evidence="6">
    <location>
        <begin position="298"/>
        <end position="320"/>
    </location>
</feature>
<dbReference type="InterPro" id="IPR000109">
    <property type="entry name" value="POT_fam"/>
</dbReference>
<dbReference type="PANTHER" id="PTHR11654">
    <property type="entry name" value="OLIGOPEPTIDE TRANSPORTER-RELATED"/>
    <property type="match status" value="1"/>
</dbReference>